<dbReference type="Pfam" id="PF00127">
    <property type="entry name" value="Copper-bind"/>
    <property type="match status" value="1"/>
</dbReference>
<comment type="subcellular location">
    <subcellularLocation>
        <location evidence="1">Membrane</location>
    </subcellularLocation>
</comment>
<evidence type="ECO:0000256" key="1">
    <source>
        <dbReference type="ARBA" id="ARBA00004370"/>
    </source>
</evidence>
<dbReference type="RefSeq" id="WP_367886528.1">
    <property type="nucleotide sequence ID" value="NZ_CP130612.1"/>
</dbReference>
<organism evidence="9">
    <name type="scientific">Pseudogemmatithrix spongiicola</name>
    <dbReference type="NCBI Taxonomy" id="3062599"/>
    <lineage>
        <taxon>Bacteria</taxon>
        <taxon>Pseudomonadati</taxon>
        <taxon>Gemmatimonadota</taxon>
        <taxon>Gemmatimonadia</taxon>
        <taxon>Gemmatimonadales</taxon>
        <taxon>Gemmatimonadaceae</taxon>
        <taxon>Pseudogemmatithrix</taxon>
    </lineage>
</organism>
<evidence type="ECO:0000256" key="7">
    <source>
        <dbReference type="SAM" id="SignalP"/>
    </source>
</evidence>
<dbReference type="KEGG" id="pspc:Strain318_000049"/>
<keyword evidence="5" id="KW-0186">Copper</keyword>
<evidence type="ECO:0000256" key="2">
    <source>
        <dbReference type="ARBA" id="ARBA00022448"/>
    </source>
</evidence>
<evidence type="ECO:0000313" key="9">
    <source>
        <dbReference type="EMBL" id="WKW10817.1"/>
    </source>
</evidence>
<sequence length="165" mass="16737">MQFKGLALVASAIMFAACGGGSESQPAAETSPAAAPAAEAAPAAGAVTAAPATGTTHEIKMVGDDKGYRFEPANITIKQGDAIKFVAVSGFPHNVAFVGTGLADAVKAQLNANLGPARLADLSSQMYLAANEGFTMSFANIPAGTYEYNCTPHLAMNMKGVITVQ</sequence>
<dbReference type="EMBL" id="CP130613">
    <property type="protein sequence ID" value="WKW13726.1"/>
    <property type="molecule type" value="Genomic_DNA"/>
</dbReference>
<keyword evidence="7" id="KW-0732">Signal</keyword>
<dbReference type="GO" id="GO:0009055">
    <property type="term" value="F:electron transfer activity"/>
    <property type="evidence" value="ECO:0007669"/>
    <property type="project" value="InterPro"/>
</dbReference>
<evidence type="ECO:0000256" key="4">
    <source>
        <dbReference type="ARBA" id="ARBA00022982"/>
    </source>
</evidence>
<keyword evidence="2" id="KW-0813">Transport</keyword>
<dbReference type="PROSITE" id="PS00196">
    <property type="entry name" value="COPPER_BLUE"/>
    <property type="match status" value="1"/>
</dbReference>
<feature type="chain" id="PRO_5041246636" evidence="7">
    <location>
        <begin position="17"/>
        <end position="165"/>
    </location>
</feature>
<evidence type="ECO:0000313" key="11">
    <source>
        <dbReference type="Proteomes" id="UP001229955"/>
    </source>
</evidence>
<dbReference type="InterPro" id="IPR008972">
    <property type="entry name" value="Cupredoxin"/>
</dbReference>
<keyword evidence="3" id="KW-0479">Metal-binding</keyword>
<dbReference type="PANTHER" id="PTHR34192:SF10">
    <property type="entry name" value="PLASTOCYANIN MAJOR ISOFORM, CHLOROPLASTIC-RELATED"/>
    <property type="match status" value="1"/>
</dbReference>
<dbReference type="SUPFAM" id="SSF49503">
    <property type="entry name" value="Cupredoxins"/>
    <property type="match status" value="1"/>
</dbReference>
<dbReference type="Proteomes" id="UP001229955">
    <property type="component" value="Chromosome"/>
</dbReference>
<proteinExistence type="predicted"/>
<dbReference type="EMBL" id="CP130612">
    <property type="protein sequence ID" value="WKW10817.1"/>
    <property type="molecule type" value="Genomic_DNA"/>
</dbReference>
<evidence type="ECO:0000256" key="5">
    <source>
        <dbReference type="ARBA" id="ARBA00023008"/>
    </source>
</evidence>
<accession>A0AA49JXB0</accession>
<evidence type="ECO:0000256" key="6">
    <source>
        <dbReference type="ARBA" id="ARBA00023136"/>
    </source>
</evidence>
<reference evidence="9" key="1">
    <citation type="submission" date="2023-07" db="EMBL/GenBank/DDBJ databases">
        <authorList>
            <person name="Haufschild T."/>
            <person name="Kallscheuer N."/>
            <person name="Hammer J."/>
            <person name="Kohn T."/>
            <person name="Kabuu M."/>
            <person name="Jogler M."/>
            <person name="Wohfarth N."/>
            <person name="Heuer A."/>
            <person name="Rohde M."/>
            <person name="van Teeseling M.C.F."/>
            <person name="Jogler C."/>
        </authorList>
    </citation>
    <scope>NUCLEOTIDE SEQUENCE</scope>
    <source>
        <strain evidence="9">Strain 138</strain>
        <strain evidence="10">Strain 318</strain>
    </source>
</reference>
<feature type="domain" description="Blue (type 1) copper" evidence="8">
    <location>
        <begin position="58"/>
        <end position="165"/>
    </location>
</feature>
<dbReference type="AlphaFoldDB" id="A0AA49JRX5"/>
<keyword evidence="11" id="KW-1185">Reference proteome</keyword>
<keyword evidence="6" id="KW-0472">Membrane</keyword>
<name>A0AA49JRX5_9BACT</name>
<evidence type="ECO:0000256" key="3">
    <source>
        <dbReference type="ARBA" id="ARBA00022723"/>
    </source>
</evidence>
<dbReference type="GO" id="GO:0005507">
    <property type="term" value="F:copper ion binding"/>
    <property type="evidence" value="ECO:0007669"/>
    <property type="project" value="InterPro"/>
</dbReference>
<accession>A0AA49JRX5</accession>
<evidence type="ECO:0000313" key="10">
    <source>
        <dbReference type="EMBL" id="WKW13726.1"/>
    </source>
</evidence>
<dbReference type="PANTHER" id="PTHR34192">
    <property type="entry name" value="PLASTOCYANIN MAJOR ISOFORM, CHLOROPLASTIC-RELATED"/>
    <property type="match status" value="1"/>
</dbReference>
<keyword evidence="4" id="KW-0249">Electron transport</keyword>
<dbReference type="Gene3D" id="2.60.40.420">
    <property type="entry name" value="Cupredoxins - blue copper proteins"/>
    <property type="match status" value="1"/>
</dbReference>
<dbReference type="InterPro" id="IPR028871">
    <property type="entry name" value="BlueCu_1_BS"/>
</dbReference>
<dbReference type="InterPro" id="IPR000923">
    <property type="entry name" value="BlueCu_1"/>
</dbReference>
<evidence type="ECO:0000259" key="8">
    <source>
        <dbReference type="Pfam" id="PF00127"/>
    </source>
</evidence>
<feature type="signal peptide" evidence="7">
    <location>
        <begin position="1"/>
        <end position="16"/>
    </location>
</feature>
<gene>
    <name evidence="9" type="ORF">Strain138_000049</name>
    <name evidence="10" type="ORF">Strain318_000049</name>
</gene>
<protein>
    <submittedName>
        <fullName evidence="9">Plastocyanin/azurin family copper-binding protein</fullName>
    </submittedName>
</protein>
<dbReference type="PROSITE" id="PS51257">
    <property type="entry name" value="PROKAR_LIPOPROTEIN"/>
    <property type="match status" value="1"/>
</dbReference>
<dbReference type="GO" id="GO:0016020">
    <property type="term" value="C:membrane"/>
    <property type="evidence" value="ECO:0007669"/>
    <property type="project" value="UniProtKB-SubCell"/>
</dbReference>